<proteinExistence type="predicted"/>
<dbReference type="AlphaFoldDB" id="H3ZE52"/>
<gene>
    <name evidence="1" type="ORF">AJE_08170</name>
</gene>
<dbReference type="STRING" id="1129374.AJE_08170"/>
<keyword evidence="2" id="KW-1185">Reference proteome</keyword>
<dbReference type="Proteomes" id="UP000012046">
    <property type="component" value="Unassembled WGS sequence"/>
</dbReference>
<dbReference type="EMBL" id="AHTH01000020">
    <property type="protein sequence ID" value="EHR41229.1"/>
    <property type="molecule type" value="Genomic_DNA"/>
</dbReference>
<evidence type="ECO:0000313" key="2">
    <source>
        <dbReference type="Proteomes" id="UP000012046"/>
    </source>
</evidence>
<reference evidence="1 2" key="1">
    <citation type="journal article" date="2012" name="J. Bacteriol.">
        <title>Genome Sequence of Extracellular-Protease-Producing Alishewanella jeotgali Isolated from Traditional Korean Fermented Seafood.</title>
        <authorList>
            <person name="Jung J."/>
            <person name="Chun J."/>
            <person name="Park W."/>
        </authorList>
    </citation>
    <scope>NUCLEOTIDE SEQUENCE [LARGE SCALE GENOMIC DNA]</scope>
    <source>
        <strain evidence="1 2">KCTC 22429</strain>
    </source>
</reference>
<accession>H3ZE52</accession>
<name>H3ZE52_9ALTE</name>
<sequence length="77" mass="8905">MEPRIINEDTFRALLRQWHAVGRGLLTLPKVTRTKDGISVAIVSLDNVTINTLETPFKNYKSYLSWYGDQLDKIGYY</sequence>
<protein>
    <submittedName>
        <fullName evidence="1">Uncharacterized protein</fullName>
    </submittedName>
</protein>
<evidence type="ECO:0000313" key="1">
    <source>
        <dbReference type="EMBL" id="EHR41229.1"/>
    </source>
</evidence>
<comment type="caution">
    <text evidence="1">The sequence shown here is derived from an EMBL/GenBank/DDBJ whole genome shotgun (WGS) entry which is preliminary data.</text>
</comment>
<dbReference type="RefSeq" id="WP_008950459.1">
    <property type="nucleotide sequence ID" value="NZ_AHTH01000020.1"/>
</dbReference>
<dbReference type="PATRIC" id="fig|1129374.4.peg.1633"/>
<organism evidence="1 2">
    <name type="scientific">Alishewanella jeotgali KCTC 22429</name>
    <dbReference type="NCBI Taxonomy" id="1129374"/>
    <lineage>
        <taxon>Bacteria</taxon>
        <taxon>Pseudomonadati</taxon>
        <taxon>Pseudomonadota</taxon>
        <taxon>Gammaproteobacteria</taxon>
        <taxon>Alteromonadales</taxon>
        <taxon>Alteromonadaceae</taxon>
        <taxon>Alishewanella</taxon>
    </lineage>
</organism>